<sequence length="55" mass="6437">MVILCQTTSNRRGTESILQANKISLRMMQYIKRILTELKFTVWKRLSNCSCNPCN</sequence>
<dbReference type="Proteomes" id="UP001566132">
    <property type="component" value="Unassembled WGS sequence"/>
</dbReference>
<organism evidence="1 2">
    <name type="scientific">Hypothenemus hampei</name>
    <name type="common">Coffee berry borer</name>
    <dbReference type="NCBI Taxonomy" id="57062"/>
    <lineage>
        <taxon>Eukaryota</taxon>
        <taxon>Metazoa</taxon>
        <taxon>Ecdysozoa</taxon>
        <taxon>Arthropoda</taxon>
        <taxon>Hexapoda</taxon>
        <taxon>Insecta</taxon>
        <taxon>Pterygota</taxon>
        <taxon>Neoptera</taxon>
        <taxon>Endopterygota</taxon>
        <taxon>Coleoptera</taxon>
        <taxon>Polyphaga</taxon>
        <taxon>Cucujiformia</taxon>
        <taxon>Curculionidae</taxon>
        <taxon>Scolytinae</taxon>
        <taxon>Hypothenemus</taxon>
    </lineage>
</organism>
<proteinExistence type="predicted"/>
<evidence type="ECO:0000313" key="2">
    <source>
        <dbReference type="Proteomes" id="UP001566132"/>
    </source>
</evidence>
<accession>A0ABD1F7G5</accession>
<protein>
    <submittedName>
        <fullName evidence="1">Uncharacterized protein</fullName>
    </submittedName>
</protein>
<keyword evidence="2" id="KW-1185">Reference proteome</keyword>
<name>A0ABD1F7G5_HYPHA</name>
<dbReference type="EMBL" id="JBDJPC010000003">
    <property type="protein sequence ID" value="KAL1509900.1"/>
    <property type="molecule type" value="Genomic_DNA"/>
</dbReference>
<comment type="caution">
    <text evidence="1">The sequence shown here is derived from an EMBL/GenBank/DDBJ whole genome shotgun (WGS) entry which is preliminary data.</text>
</comment>
<evidence type="ECO:0000313" key="1">
    <source>
        <dbReference type="EMBL" id="KAL1509900.1"/>
    </source>
</evidence>
<reference evidence="1 2" key="1">
    <citation type="submission" date="2024-05" db="EMBL/GenBank/DDBJ databases">
        <title>Genetic variation in Jamaican populations of the coffee berry borer (Hypothenemus hampei).</title>
        <authorList>
            <person name="Errbii M."/>
            <person name="Myrie A."/>
        </authorList>
    </citation>
    <scope>NUCLEOTIDE SEQUENCE [LARGE SCALE GENOMIC DNA]</scope>
    <source>
        <strain evidence="1">JA-Hopewell-2020-01-JO</strain>
        <tissue evidence="1">Whole body</tissue>
    </source>
</reference>
<dbReference type="AlphaFoldDB" id="A0ABD1F7G5"/>
<gene>
    <name evidence="1" type="ORF">ABEB36_004567</name>
</gene>